<dbReference type="EMBL" id="VKDB01000018">
    <property type="protein sequence ID" value="TSA82147.1"/>
    <property type="molecule type" value="Genomic_DNA"/>
</dbReference>
<proteinExistence type="predicted"/>
<protein>
    <submittedName>
        <fullName evidence="1">BREX system P-loop protein BrxC</fullName>
    </submittedName>
</protein>
<evidence type="ECO:0000313" key="2">
    <source>
        <dbReference type="Proteomes" id="UP000316092"/>
    </source>
</evidence>
<dbReference type="RefSeq" id="WP_143721449.1">
    <property type="nucleotide sequence ID" value="NZ_VKDB01000018.1"/>
</dbReference>
<name>A0A553UPK6_9DEIO</name>
<dbReference type="Proteomes" id="UP000316092">
    <property type="component" value="Unassembled WGS sequence"/>
</dbReference>
<dbReference type="InterPro" id="IPR027417">
    <property type="entry name" value="P-loop_NTPase"/>
</dbReference>
<dbReference type="SUPFAM" id="SSF52540">
    <property type="entry name" value="P-loop containing nucleoside triphosphate hydrolases"/>
    <property type="match status" value="1"/>
</dbReference>
<dbReference type="OrthoDB" id="3201900at2"/>
<accession>A0A553UPK6</accession>
<keyword evidence="2" id="KW-1185">Reference proteome</keyword>
<organism evidence="1 2">
    <name type="scientific">Deinococcus detaillensis</name>
    <dbReference type="NCBI Taxonomy" id="2592048"/>
    <lineage>
        <taxon>Bacteria</taxon>
        <taxon>Thermotogati</taxon>
        <taxon>Deinococcota</taxon>
        <taxon>Deinococci</taxon>
        <taxon>Deinococcales</taxon>
        <taxon>Deinococcaceae</taxon>
        <taxon>Deinococcus</taxon>
    </lineage>
</organism>
<evidence type="ECO:0000313" key="1">
    <source>
        <dbReference type="EMBL" id="TSA82147.1"/>
    </source>
</evidence>
<comment type="caution">
    <text evidence="1">The sequence shown here is derived from an EMBL/GenBank/DDBJ whole genome shotgun (WGS) entry which is preliminary data.</text>
</comment>
<dbReference type="AlphaFoldDB" id="A0A553UPK6"/>
<reference evidence="1 2" key="1">
    <citation type="submission" date="2019-07" db="EMBL/GenBank/DDBJ databases">
        <title>Deinococcus detaillus sp. nov., isolated from humus soil in Antarctica.</title>
        <authorList>
            <person name="Zhang K."/>
        </authorList>
    </citation>
    <scope>NUCLEOTIDE SEQUENCE [LARGE SCALE GENOMIC DNA]</scope>
    <source>
        <strain evidence="1 2">H1</strain>
    </source>
</reference>
<dbReference type="InterPro" id="IPR047679">
    <property type="entry name" value="BREX_BrxC"/>
</dbReference>
<sequence>MPDTAVTNAEVFYRNPQTFIIPNNGVTTLSTPDDEKKWSVLRWELESFVCEGQYAEGLRRLLQTYLNRIDEAEQPGWWVSGFYGSGKSHFVRVLEHLWADTRFPDGSTARELVSVPEDVSVLLRELTTVGRREGGLWSASGTLGAEAEGAVRLAFARILLRAAGLPAEYQQGRLVMWLRHKGAYEAVRAEVEASSETWKFALGNMYLSQPLAAAIQLHVPGYQDEATVRELLRLQFPKPNDLSEDELISVTEDLMAFQSQKPGKLPCTLVVLDEVQQYIGDSRDRVDQVARLAEAITKRFGGRLLLVTTGQSAMGATPQLAKIKDRFPLGIELSSTDVDQVVRKVVLRKNPAHLPELVHALERASGEIARHLPGTKLAPQASDQGVLTQDYPILPTRRRLWEEFLRAIDRAGSTGQLRSQLRITHEAAQAVAQRAIGNVVGADFVYRPLAGQLRSTSVLLDDTYTLIERLDDGTEAGRLRQRVAQLLFILSKLDGRLGVRATEATLADLLIEDLEAGSGHLRARLPEVLKEMIDAGTVMQTGQEYRLQTKEGGEWESTYRSAFNALQDDEVRQVQERESLLRKAIDENTRKQLMISQGVSKTARKAEVVYAAPTGNSGHVPVWVRPGWNDSVQEVRNDALAAGTSSPTIFVYVPEPKRAELKEQLTTWLAAGEVLSARPLASTPEAHEAQAAMQTRRRIAQLDIDRLIAQAVDGAQVFQAGGQELEGNLRAVLPTALQASVSRLYPRFGEGDHARWESAYRQARQENHSALSAVEFHDELIKHPVVKAVQGEIGAGKKGSDLRRTFMAVPYGWPQDAVDTALTLLTLTGHLRAALNGSPVQAKQLDASTIGKADFRLENVTLTKGQLLSVRKLYQDIGLKAEGGQEASVAPAYVKSLSEKLTASGGDAPLPERLGNGPLLALHGLSGPELLLGLAESQPALLELRRAADERAELINKRLDHWQKLQILLRHTADADLKAQANAIKEGRLLLSDPDPMEPLRNALMNSLRSHLQGARTAYAETYTSHLSALGALPQWQTLPLAEQASWLTREGLSAPSEEKLGGINEIISALEQQSLKAWQDATELVPSRFDRVRQAFLKSLEPAAKWLRPPGATLKTAEDVEAYVSALRQQLLTIVVDHNQPVIVQGE</sequence>
<dbReference type="NCBIfam" id="NF033441">
    <property type="entry name" value="BREX_BrxC"/>
    <property type="match status" value="1"/>
</dbReference>
<gene>
    <name evidence="1" type="primary">brxC</name>
    <name evidence="1" type="ORF">FNU79_14110</name>
</gene>